<dbReference type="Proteomes" id="UP000233597">
    <property type="component" value="Unassembled WGS sequence"/>
</dbReference>
<dbReference type="Pfam" id="PF07690">
    <property type="entry name" value="MFS_1"/>
    <property type="match status" value="1"/>
</dbReference>
<accession>A0A2N3KUL7</accession>
<keyword evidence="3 4" id="KW-0472">Membrane</keyword>
<evidence type="ECO:0000256" key="3">
    <source>
        <dbReference type="ARBA" id="ARBA00023136"/>
    </source>
</evidence>
<dbReference type="SUPFAM" id="SSF103473">
    <property type="entry name" value="MFS general substrate transporter"/>
    <property type="match status" value="1"/>
</dbReference>
<feature type="transmembrane region" description="Helical" evidence="4">
    <location>
        <begin position="231"/>
        <end position="253"/>
    </location>
</feature>
<dbReference type="PANTHER" id="PTHR42910:SF1">
    <property type="entry name" value="MAJOR FACILITATOR SUPERFAMILY (MFS) PROFILE DOMAIN-CONTAINING PROTEIN"/>
    <property type="match status" value="1"/>
</dbReference>
<gene>
    <name evidence="6" type="ORF">COO20_10575</name>
</gene>
<keyword evidence="2 4" id="KW-1133">Transmembrane helix</keyword>
<evidence type="ECO:0000313" key="7">
    <source>
        <dbReference type="Proteomes" id="UP000233597"/>
    </source>
</evidence>
<dbReference type="InterPro" id="IPR020846">
    <property type="entry name" value="MFS_dom"/>
</dbReference>
<reference evidence="6 7" key="1">
    <citation type="submission" date="2017-09" db="EMBL/GenBank/DDBJ databases">
        <title>Biodiversity and function of Thalassospira species in the particle-attached aromatic-hydrocarbon-degrading consortia from the surface seawater of the South China Sea.</title>
        <authorList>
            <person name="Dong C."/>
            <person name="Liu R."/>
            <person name="Shao Z."/>
        </authorList>
    </citation>
    <scope>NUCLEOTIDE SEQUENCE [LARGE SCALE GENOMIC DNA]</scope>
    <source>
        <strain evidence="6 7">CSC1P2</strain>
    </source>
</reference>
<evidence type="ECO:0000256" key="2">
    <source>
        <dbReference type="ARBA" id="ARBA00022989"/>
    </source>
</evidence>
<evidence type="ECO:0000256" key="4">
    <source>
        <dbReference type="SAM" id="Phobius"/>
    </source>
</evidence>
<name>A0A2N3KUL7_9PROT</name>
<feature type="transmembrane region" description="Helical" evidence="4">
    <location>
        <begin position="147"/>
        <end position="167"/>
    </location>
</feature>
<protein>
    <submittedName>
        <fullName evidence="6">MFS transporter</fullName>
    </submittedName>
</protein>
<feature type="transmembrane region" description="Helical" evidence="4">
    <location>
        <begin position="28"/>
        <end position="48"/>
    </location>
</feature>
<dbReference type="OrthoDB" id="9815356at2"/>
<feature type="transmembrane region" description="Helical" evidence="4">
    <location>
        <begin position="83"/>
        <end position="106"/>
    </location>
</feature>
<evidence type="ECO:0000259" key="5">
    <source>
        <dbReference type="PROSITE" id="PS50850"/>
    </source>
</evidence>
<evidence type="ECO:0000256" key="1">
    <source>
        <dbReference type="ARBA" id="ARBA00022692"/>
    </source>
</evidence>
<feature type="transmembrane region" description="Helical" evidence="4">
    <location>
        <begin position="118"/>
        <end position="141"/>
    </location>
</feature>
<feature type="domain" description="Major facilitator superfamily (MFS) profile" evidence="5">
    <location>
        <begin position="1"/>
        <end position="375"/>
    </location>
</feature>
<evidence type="ECO:0000313" key="6">
    <source>
        <dbReference type="EMBL" id="PKR54196.1"/>
    </source>
</evidence>
<feature type="transmembrane region" description="Helical" evidence="4">
    <location>
        <begin position="198"/>
        <end position="219"/>
    </location>
</feature>
<dbReference type="GO" id="GO:0022857">
    <property type="term" value="F:transmembrane transporter activity"/>
    <property type="evidence" value="ECO:0007669"/>
    <property type="project" value="InterPro"/>
</dbReference>
<sequence>MAAATGIAVANIYYNQPMLNIISHDLPAASSLISPVTQLGYALGLFLLVPLGDMINRRKLVLVQFLVLAAALALLAGSTTTAMIVGGSILVGMTATVAQQIIPYAAHLSAPEKRGATVGTIMSGLLAGILLSRAIAGYVATGLGWRAMFIIAVPVAVIAAITMFTMLPDDRKQAPASYPKLMGSMRHLWRDYSELRRAALTQALLFAGFSAFWTVLPFLLAQPQFNMGAEIAGLFGIVGMVGVMAAPIAGRLADHRGPRIVVRLGVLVALASWVLFATSTTITSLVIGVILLDFGMQSALVSNQHIIYSLEPAARARINTIFMATMFLGGAAGSALAIWVWHHGGWINVCEILIAASVLAVIMQVRAPRTIQNAQAN</sequence>
<dbReference type="InterPro" id="IPR036259">
    <property type="entry name" value="MFS_trans_sf"/>
</dbReference>
<feature type="transmembrane region" description="Helical" evidence="4">
    <location>
        <begin position="60"/>
        <end position="77"/>
    </location>
</feature>
<keyword evidence="1 4" id="KW-0812">Transmembrane</keyword>
<dbReference type="AlphaFoldDB" id="A0A2N3KUL7"/>
<dbReference type="Gene3D" id="1.20.1250.20">
    <property type="entry name" value="MFS general substrate transporter like domains"/>
    <property type="match status" value="1"/>
</dbReference>
<dbReference type="PROSITE" id="PS50850">
    <property type="entry name" value="MFS"/>
    <property type="match status" value="1"/>
</dbReference>
<dbReference type="PANTHER" id="PTHR42910">
    <property type="entry name" value="TRANSPORTER SCO4007-RELATED"/>
    <property type="match status" value="1"/>
</dbReference>
<organism evidence="6 7">
    <name type="scientific">Thalassospira marina</name>
    <dbReference type="NCBI Taxonomy" id="2048283"/>
    <lineage>
        <taxon>Bacteria</taxon>
        <taxon>Pseudomonadati</taxon>
        <taxon>Pseudomonadota</taxon>
        <taxon>Alphaproteobacteria</taxon>
        <taxon>Rhodospirillales</taxon>
        <taxon>Thalassospiraceae</taxon>
        <taxon>Thalassospira</taxon>
    </lineage>
</organism>
<feature type="transmembrane region" description="Helical" evidence="4">
    <location>
        <begin position="346"/>
        <end position="365"/>
    </location>
</feature>
<dbReference type="InterPro" id="IPR011701">
    <property type="entry name" value="MFS"/>
</dbReference>
<proteinExistence type="predicted"/>
<comment type="caution">
    <text evidence="6">The sequence shown here is derived from an EMBL/GenBank/DDBJ whole genome shotgun (WGS) entry which is preliminary data.</text>
</comment>
<dbReference type="CDD" id="cd17324">
    <property type="entry name" value="MFS_NepI_like"/>
    <property type="match status" value="1"/>
</dbReference>
<dbReference type="EMBL" id="NWTK01000006">
    <property type="protein sequence ID" value="PKR54196.1"/>
    <property type="molecule type" value="Genomic_DNA"/>
</dbReference>
<feature type="transmembrane region" description="Helical" evidence="4">
    <location>
        <begin position="321"/>
        <end position="340"/>
    </location>
</feature>